<keyword evidence="2" id="KW-1185">Reference proteome</keyword>
<organism evidence="1 2">
    <name type="scientific">Fusarium decemcellulare</name>
    <dbReference type="NCBI Taxonomy" id="57161"/>
    <lineage>
        <taxon>Eukaryota</taxon>
        <taxon>Fungi</taxon>
        <taxon>Dikarya</taxon>
        <taxon>Ascomycota</taxon>
        <taxon>Pezizomycotina</taxon>
        <taxon>Sordariomycetes</taxon>
        <taxon>Hypocreomycetidae</taxon>
        <taxon>Hypocreales</taxon>
        <taxon>Nectriaceae</taxon>
        <taxon>Fusarium</taxon>
        <taxon>Fusarium decemcellulare species complex</taxon>
    </lineage>
</organism>
<proteinExistence type="predicted"/>
<comment type="caution">
    <text evidence="1">The sequence shown here is derived from an EMBL/GenBank/DDBJ whole genome shotgun (WGS) entry which is preliminary data.</text>
</comment>
<evidence type="ECO:0000313" key="1">
    <source>
        <dbReference type="EMBL" id="KAJ3543412.1"/>
    </source>
</evidence>
<sequence length="556" mass="62346">MTQRKFRNITEYPFNRTAFGLFPLSDEWQLWETAWLFRLSAILGSPSVPARMISTGCDTGDGIINCQVACNDSTMMFGSPETLWNCLTLATVAMMTTGDNAPDNISEKAEADVRAGFNTGPLNQFQGLATFRRYSKCALQSCSDSKFGGCPTDLWEFQCKTLNRGSLPRLARVMSEDYCLNADPGIDYDIAGPGIIVAYFIQFAIVFFFALLFKVTKTWVRNVTLVSLFPRHGPEKATEIAIAWQRKISRSTFGIAVSSTIMDLQEAQAVFLATISVASIITFSDSNPAGLGNVSSLLSWLTNNLTLRAHNRWWYTLLFVVANWIFVLVITQPQAADAEALSEHFKEAAALAHCGGNTGPRTYCQTFNRPSKSVNSEDEPFGLNRDAKSIFKINSRIQVPIHIIVVFLVLDWAFKIVQIQWLERETWLSRKVENWMNGLPAGLRSFIEERHYLVVKETVWIMMEVLSITMGAIGVYEFNAFMHLLSRGKTGKQSDVAISKWAFGQLVAVCVWLPVVLKFASLNIDGVLPGLQRRMSEYIEILTEIRTTSDLEENND</sequence>
<name>A0ACC1SNX3_9HYPO</name>
<dbReference type="EMBL" id="JANRMS010000245">
    <property type="protein sequence ID" value="KAJ3543412.1"/>
    <property type="molecule type" value="Genomic_DNA"/>
</dbReference>
<protein>
    <submittedName>
        <fullName evidence="1">Uncharacterized protein</fullName>
    </submittedName>
</protein>
<gene>
    <name evidence="1" type="ORF">NM208_g3593</name>
</gene>
<dbReference type="Proteomes" id="UP001148629">
    <property type="component" value="Unassembled WGS sequence"/>
</dbReference>
<reference evidence="1" key="1">
    <citation type="submission" date="2022-08" db="EMBL/GenBank/DDBJ databases">
        <title>Genome Sequence of Fusarium decemcellulare.</title>
        <authorList>
            <person name="Buettner E."/>
        </authorList>
    </citation>
    <scope>NUCLEOTIDE SEQUENCE</scope>
    <source>
        <strain evidence="1">Babe19</strain>
    </source>
</reference>
<accession>A0ACC1SNX3</accession>
<evidence type="ECO:0000313" key="2">
    <source>
        <dbReference type="Proteomes" id="UP001148629"/>
    </source>
</evidence>